<sequence length="438" mass="49250">MEATACSLLIAFLTSFVFLYRLSRQFRSSPAPPKTSTDSTTGSNNKTSTTITTEPTPPTTTDSEEPQHVTVTKEPPFPADWLTGKPIFELERRALFSKIPLPLSHTSHFPSAGSYQTLNIAGYALLLIRDKDADNSTQGRIRGFHNVCRHRAYPVATREFGTSSVLRCRYHGWSYNSGGRLVSAPQFKGVEGFVREENGLFEIRVRVDDGGLIWGFLSGDGEGIKEIEGIGRGIRAGCVWAGGSVLEGGRFNWKVGLDRSRLETSLGLNQQQQTPSYIQRLLNSIPLYQQQHQHPESIHLFPNTYLFTIPRSQCWLSIRFLPASENKTAVRYDVYSYRDAKDLAAQSLLKNVEDKMKDLVADLQAEYEGLVENDAGSMLSSLDEAGESQIRMLSLLQEHAKLEKEQGEEIYLARREPRVNTRYEQAEQRESKSYHCSD</sequence>
<feature type="region of interest" description="Disordered" evidence="6">
    <location>
        <begin position="419"/>
        <end position="438"/>
    </location>
</feature>
<organism evidence="8 9">
    <name type="scientific">Aspergillus keveii</name>
    <dbReference type="NCBI Taxonomy" id="714993"/>
    <lineage>
        <taxon>Eukaryota</taxon>
        <taxon>Fungi</taxon>
        <taxon>Dikarya</taxon>
        <taxon>Ascomycota</taxon>
        <taxon>Pezizomycotina</taxon>
        <taxon>Eurotiomycetes</taxon>
        <taxon>Eurotiomycetidae</taxon>
        <taxon>Eurotiales</taxon>
        <taxon>Aspergillaceae</taxon>
        <taxon>Aspergillus</taxon>
        <taxon>Aspergillus subgen. Nidulantes</taxon>
    </lineage>
</organism>
<comment type="caution">
    <text evidence="8">The sequence shown here is derived from an EMBL/GenBank/DDBJ whole genome shotgun (WGS) entry which is preliminary data.</text>
</comment>
<dbReference type="InterPro" id="IPR001663">
    <property type="entry name" value="Rng_hydr_dOase-A"/>
</dbReference>
<keyword evidence="9" id="KW-1185">Reference proteome</keyword>
<evidence type="ECO:0000259" key="7">
    <source>
        <dbReference type="PROSITE" id="PS51296"/>
    </source>
</evidence>
<reference evidence="8 9" key="1">
    <citation type="submission" date="2024-07" db="EMBL/GenBank/DDBJ databases">
        <title>Section-level genome sequencing and comparative genomics of Aspergillus sections Usti and Cavernicolus.</title>
        <authorList>
            <consortium name="Lawrence Berkeley National Laboratory"/>
            <person name="Nybo J.L."/>
            <person name="Vesth T.C."/>
            <person name="Theobald S."/>
            <person name="Frisvad J.C."/>
            <person name="Larsen T.O."/>
            <person name="Kjaerboelling I."/>
            <person name="Rothschild-Mancinelli K."/>
            <person name="Lyhne E.K."/>
            <person name="Kogle M.E."/>
            <person name="Barry K."/>
            <person name="Clum A."/>
            <person name="Na H."/>
            <person name="Ledsgaard L."/>
            <person name="Lin J."/>
            <person name="Lipzen A."/>
            <person name="Kuo A."/>
            <person name="Riley R."/>
            <person name="Mondo S."/>
            <person name="Labutti K."/>
            <person name="Haridas S."/>
            <person name="Pangalinan J."/>
            <person name="Salamov A.A."/>
            <person name="Simmons B.A."/>
            <person name="Magnuson J.K."/>
            <person name="Chen J."/>
            <person name="Drula E."/>
            <person name="Henrissat B."/>
            <person name="Wiebenga A."/>
            <person name="Lubbers R.J."/>
            <person name="Gomes A.C."/>
            <person name="Makela M.R."/>
            <person name="Stajich J."/>
            <person name="Grigoriev I.V."/>
            <person name="Mortensen U.H."/>
            <person name="De Vries R.P."/>
            <person name="Baker S.E."/>
            <person name="Andersen M.R."/>
        </authorList>
    </citation>
    <scope>NUCLEOTIDE SEQUENCE [LARGE SCALE GENOMIC DNA]</scope>
    <source>
        <strain evidence="8 9">CBS 209.92</strain>
    </source>
</reference>
<dbReference type="EMBL" id="JBFTWV010000109">
    <property type="protein sequence ID" value="KAL2786819.1"/>
    <property type="molecule type" value="Genomic_DNA"/>
</dbReference>
<keyword evidence="2" id="KW-0479">Metal-binding</keyword>
<evidence type="ECO:0000256" key="3">
    <source>
        <dbReference type="ARBA" id="ARBA00023002"/>
    </source>
</evidence>
<dbReference type="SUPFAM" id="SSF50022">
    <property type="entry name" value="ISP domain"/>
    <property type="match status" value="1"/>
</dbReference>
<evidence type="ECO:0000256" key="2">
    <source>
        <dbReference type="ARBA" id="ARBA00022723"/>
    </source>
</evidence>
<evidence type="ECO:0000256" key="6">
    <source>
        <dbReference type="SAM" id="MobiDB-lite"/>
    </source>
</evidence>
<gene>
    <name evidence="8" type="ORF">BJX66DRAFT_341776</name>
</gene>
<dbReference type="Gene3D" id="2.102.10.10">
    <property type="entry name" value="Rieske [2Fe-2S] iron-sulphur domain"/>
    <property type="match status" value="1"/>
</dbReference>
<evidence type="ECO:0000256" key="5">
    <source>
        <dbReference type="ARBA" id="ARBA00023014"/>
    </source>
</evidence>
<proteinExistence type="predicted"/>
<keyword evidence="4" id="KW-0408">Iron</keyword>
<name>A0ABR4FU74_9EURO</name>
<feature type="domain" description="Rieske" evidence="7">
    <location>
        <begin position="101"/>
        <end position="203"/>
    </location>
</feature>
<dbReference type="CDD" id="cd03469">
    <property type="entry name" value="Rieske_RO_Alpha_N"/>
    <property type="match status" value="1"/>
</dbReference>
<dbReference type="PROSITE" id="PS51296">
    <property type="entry name" value="RIESKE"/>
    <property type="match status" value="1"/>
</dbReference>
<dbReference type="InterPro" id="IPR017941">
    <property type="entry name" value="Rieske_2Fe-2S"/>
</dbReference>
<feature type="region of interest" description="Disordered" evidence="6">
    <location>
        <begin position="27"/>
        <end position="75"/>
    </location>
</feature>
<evidence type="ECO:0000313" key="9">
    <source>
        <dbReference type="Proteomes" id="UP001610563"/>
    </source>
</evidence>
<keyword evidence="5" id="KW-0411">Iron-sulfur</keyword>
<keyword evidence="3" id="KW-0560">Oxidoreductase</keyword>
<dbReference type="Proteomes" id="UP001610563">
    <property type="component" value="Unassembled WGS sequence"/>
</dbReference>
<dbReference type="PANTHER" id="PTHR43756:SF6">
    <property type="entry name" value="CLUSTER-BINDING PROTEIN, PUTATIVE (AFU_ORTHOLOGUE AFUA_6G03920)-RELATED"/>
    <property type="match status" value="1"/>
</dbReference>
<protein>
    <submittedName>
        <fullName evidence="8">Rieske [2Fe-2S] iron-sulfur domain-containing protein</fullName>
    </submittedName>
</protein>
<accession>A0ABR4FU74</accession>
<evidence type="ECO:0000256" key="4">
    <source>
        <dbReference type="ARBA" id="ARBA00023004"/>
    </source>
</evidence>
<dbReference type="InterPro" id="IPR036922">
    <property type="entry name" value="Rieske_2Fe-2S_sf"/>
</dbReference>
<keyword evidence="1" id="KW-0001">2Fe-2S</keyword>
<evidence type="ECO:0000256" key="1">
    <source>
        <dbReference type="ARBA" id="ARBA00022714"/>
    </source>
</evidence>
<feature type="compositionally biased region" description="Low complexity" evidence="6">
    <location>
        <begin position="34"/>
        <end position="54"/>
    </location>
</feature>
<dbReference type="PANTHER" id="PTHR43756">
    <property type="entry name" value="CHOLINE MONOOXYGENASE, CHLOROPLASTIC"/>
    <property type="match status" value="1"/>
</dbReference>
<dbReference type="Pfam" id="PF00355">
    <property type="entry name" value="Rieske"/>
    <property type="match status" value="1"/>
</dbReference>
<evidence type="ECO:0000313" key="8">
    <source>
        <dbReference type="EMBL" id="KAL2786819.1"/>
    </source>
</evidence>